<evidence type="ECO:0000313" key="2">
    <source>
        <dbReference type="Proteomes" id="UP000074119"/>
    </source>
</evidence>
<evidence type="ECO:0008006" key="3">
    <source>
        <dbReference type="Google" id="ProtNLM"/>
    </source>
</evidence>
<name>A0A127M1P5_9GAMM</name>
<protein>
    <recommendedName>
        <fullName evidence="3">SPOR domain-containing protein</fullName>
    </recommendedName>
</protein>
<dbReference type="Proteomes" id="UP000074119">
    <property type="component" value="Chromosome"/>
</dbReference>
<organism evidence="1 2">
    <name type="scientific">Zhongshania aliphaticivorans</name>
    <dbReference type="NCBI Taxonomy" id="1470434"/>
    <lineage>
        <taxon>Bacteria</taxon>
        <taxon>Pseudomonadati</taxon>
        <taxon>Pseudomonadota</taxon>
        <taxon>Gammaproteobacteria</taxon>
        <taxon>Cellvibrionales</taxon>
        <taxon>Spongiibacteraceae</taxon>
        <taxon>Zhongshania</taxon>
    </lineage>
</organism>
<dbReference type="SUPFAM" id="SSF110997">
    <property type="entry name" value="Sporulation related repeat"/>
    <property type="match status" value="1"/>
</dbReference>
<reference evidence="1 2" key="1">
    <citation type="submission" date="2015-12" db="EMBL/GenBank/DDBJ databases">
        <authorList>
            <person name="Shamseldin A."/>
            <person name="Moawad H."/>
            <person name="Abd El-Rahim W.M."/>
            <person name="Sadowsky M.J."/>
        </authorList>
    </citation>
    <scope>NUCLEOTIDE SEQUENCE [LARGE SCALE GENOMIC DNA]</scope>
    <source>
        <strain evidence="1 2">SM2</strain>
    </source>
</reference>
<sequence length="226" mass="25357">MRWFFVLIVMLNGVFYLAHKSERGFDVLSERLDLASSNGNIELLAERGGEAVEQPPRDLVPAPSSSEEVCLVLGPYSGEADFESDRAGLPGLRVYLEEYERGADYWVYLGPYSSLAVATKMGGELRAKRIDNFVIRKGELKDAISLGVFTDAERAATHAKGLSKKNYEAKIRRIAKLANRYWLVFRGERGGDEYGRTESVMAKLQDNNKKLGEKDCNLIASYKQFD</sequence>
<gene>
    <name evidence="1" type="ORF">AZF00_02045</name>
</gene>
<proteinExistence type="predicted"/>
<accession>A0A127M1P5</accession>
<dbReference type="EMBL" id="CP014544">
    <property type="protein sequence ID" value="AMO67158.1"/>
    <property type="molecule type" value="Genomic_DNA"/>
</dbReference>
<dbReference type="STRING" id="1470434.AZF00_02045"/>
<dbReference type="AlphaFoldDB" id="A0A127M1P5"/>
<dbReference type="InterPro" id="IPR036680">
    <property type="entry name" value="SPOR-like_sf"/>
</dbReference>
<dbReference type="RefSeq" id="WP_062382916.1">
    <property type="nucleotide sequence ID" value="NZ_CP014544.1"/>
</dbReference>
<dbReference type="KEGG" id="zal:AZF00_02045"/>
<dbReference type="GO" id="GO:0042834">
    <property type="term" value="F:peptidoglycan binding"/>
    <property type="evidence" value="ECO:0007669"/>
    <property type="project" value="InterPro"/>
</dbReference>
<evidence type="ECO:0000313" key="1">
    <source>
        <dbReference type="EMBL" id="AMO67158.1"/>
    </source>
</evidence>